<dbReference type="Proteomes" id="UP000001307">
    <property type="component" value="Unassembled WGS sequence"/>
</dbReference>
<sequence>MSNAFVMPRKQIPRLTPAAGGDVSTQTTSCPQPSQKLKLSGRVESIFWIADNEESRNAADEKNRANLEVAVSRVHLSKDFCAYLSFQVENFNNQGRLIWQKKRTVGCPILKCNKTFLAKYDSSSDFFLRDHTDGSLVSTTKLSGYKKSEFSEEKTGINWCKGSPNKLSPAYRLKEYDGTLTVGCNYSTAATICLPKNY</sequence>
<dbReference type="EMBL" id="FN653042">
    <property type="protein sequence ID" value="CBY19575.1"/>
    <property type="molecule type" value="Genomic_DNA"/>
</dbReference>
<dbReference type="InParanoid" id="E4XES8"/>
<proteinExistence type="predicted"/>
<dbReference type="AlphaFoldDB" id="E4XES8"/>
<evidence type="ECO:0000313" key="2">
    <source>
        <dbReference type="Proteomes" id="UP000001307"/>
    </source>
</evidence>
<accession>E4XES8</accession>
<evidence type="ECO:0000313" key="1">
    <source>
        <dbReference type="EMBL" id="CBY19575.1"/>
    </source>
</evidence>
<organism evidence="1">
    <name type="scientific">Oikopleura dioica</name>
    <name type="common">Tunicate</name>
    <dbReference type="NCBI Taxonomy" id="34765"/>
    <lineage>
        <taxon>Eukaryota</taxon>
        <taxon>Metazoa</taxon>
        <taxon>Chordata</taxon>
        <taxon>Tunicata</taxon>
        <taxon>Appendicularia</taxon>
        <taxon>Copelata</taxon>
        <taxon>Oikopleuridae</taxon>
        <taxon>Oikopleura</taxon>
    </lineage>
</organism>
<protein>
    <submittedName>
        <fullName evidence="1">Uncharacterized protein</fullName>
    </submittedName>
</protein>
<gene>
    <name evidence="1" type="ORF">GSOID_T00008722001</name>
</gene>
<reference evidence="1" key="1">
    <citation type="journal article" date="2010" name="Science">
        <title>Plasticity of animal genome architecture unmasked by rapid evolution of a pelagic tunicate.</title>
        <authorList>
            <person name="Denoeud F."/>
            <person name="Henriet S."/>
            <person name="Mungpakdee S."/>
            <person name="Aury J.M."/>
            <person name="Da Silva C."/>
            <person name="Brinkmann H."/>
            <person name="Mikhaleva J."/>
            <person name="Olsen L.C."/>
            <person name="Jubin C."/>
            <person name="Canestro C."/>
            <person name="Bouquet J.M."/>
            <person name="Danks G."/>
            <person name="Poulain J."/>
            <person name="Campsteijn C."/>
            <person name="Adamski M."/>
            <person name="Cross I."/>
            <person name="Yadetie F."/>
            <person name="Muffato M."/>
            <person name="Louis A."/>
            <person name="Butcher S."/>
            <person name="Tsagkogeorga G."/>
            <person name="Konrad A."/>
            <person name="Singh S."/>
            <person name="Jensen M.F."/>
            <person name="Cong E.H."/>
            <person name="Eikeseth-Otteraa H."/>
            <person name="Noel B."/>
            <person name="Anthouard V."/>
            <person name="Porcel B.M."/>
            <person name="Kachouri-Lafond R."/>
            <person name="Nishino A."/>
            <person name="Ugolini M."/>
            <person name="Chourrout P."/>
            <person name="Nishida H."/>
            <person name="Aasland R."/>
            <person name="Huzurbazar S."/>
            <person name="Westhof E."/>
            <person name="Delsuc F."/>
            <person name="Lehrach H."/>
            <person name="Reinhardt R."/>
            <person name="Weissenbach J."/>
            <person name="Roy S.W."/>
            <person name="Artiguenave F."/>
            <person name="Postlethwait J.H."/>
            <person name="Manak J.R."/>
            <person name="Thompson E.M."/>
            <person name="Jaillon O."/>
            <person name="Du Pasquier L."/>
            <person name="Boudinot P."/>
            <person name="Liberles D.A."/>
            <person name="Volff J.N."/>
            <person name="Philippe H."/>
            <person name="Lenhard B."/>
            <person name="Roest Crollius H."/>
            <person name="Wincker P."/>
            <person name="Chourrout D."/>
        </authorList>
    </citation>
    <scope>NUCLEOTIDE SEQUENCE [LARGE SCALE GENOMIC DNA]</scope>
</reference>
<keyword evidence="2" id="KW-1185">Reference proteome</keyword>
<name>E4XES8_OIKDI</name>